<dbReference type="AlphaFoldDB" id="A0A4Y3PP98"/>
<dbReference type="Gene3D" id="3.40.630.30">
    <property type="match status" value="1"/>
</dbReference>
<organism evidence="4 5">
    <name type="scientific">Brevibacillus parabrevis</name>
    <dbReference type="NCBI Taxonomy" id="54914"/>
    <lineage>
        <taxon>Bacteria</taxon>
        <taxon>Bacillati</taxon>
        <taxon>Bacillota</taxon>
        <taxon>Bacilli</taxon>
        <taxon>Bacillales</taxon>
        <taxon>Paenibacillaceae</taxon>
        <taxon>Brevibacillus</taxon>
    </lineage>
</organism>
<name>A0A4Y3PP98_BREPA</name>
<accession>A0A4Y3PP98</accession>
<evidence type="ECO:0000313" key="5">
    <source>
        <dbReference type="Proteomes" id="UP000316882"/>
    </source>
</evidence>
<evidence type="ECO:0000259" key="3">
    <source>
        <dbReference type="PROSITE" id="PS51186"/>
    </source>
</evidence>
<dbReference type="InterPro" id="IPR000182">
    <property type="entry name" value="GNAT_dom"/>
</dbReference>
<feature type="domain" description="N-acetyltransferase" evidence="3">
    <location>
        <begin position="1"/>
        <end position="147"/>
    </location>
</feature>
<comment type="caution">
    <text evidence="4">The sequence shown here is derived from an EMBL/GenBank/DDBJ whole genome shotgun (WGS) entry which is preliminary data.</text>
</comment>
<sequence>MIRDMHDGDMKAVVAMLQRGVQWRALEIAAILKSATVFLYEQQGEIVACGMYDVTSFGEEGTAEIYVYTRPEWRNQGIGSSLFDQLFRQLEQQEKRMTAVAATYRVDEGEAEAFFAGRGFVPLWGQHLMQYSGGMLAEPTLAIKPFAEGDLERYIQSQSDAYYEVRKGIDLKPYRLTDCSEQTMESWKKWLLTEMKDDIHMFYDEAGAFVGSLIVTPHGEAYDVFVDPLHQGKGYGKQLAAFFVNRTLERGLQPYLLTGTHNKPAIALYERTGFQTCQTMLTARRPLS</sequence>
<protein>
    <recommendedName>
        <fullName evidence="3">N-acetyltransferase domain-containing protein</fullName>
    </recommendedName>
</protein>
<dbReference type="EMBL" id="BJMH01000035">
    <property type="protein sequence ID" value="GEB35174.1"/>
    <property type="molecule type" value="Genomic_DNA"/>
</dbReference>
<keyword evidence="5" id="KW-1185">Reference proteome</keyword>
<feature type="domain" description="N-acetyltransferase" evidence="3">
    <location>
        <begin position="141"/>
        <end position="288"/>
    </location>
</feature>
<keyword evidence="2" id="KW-0012">Acyltransferase</keyword>
<dbReference type="PROSITE" id="PS51186">
    <property type="entry name" value="GNAT"/>
    <property type="match status" value="2"/>
</dbReference>
<dbReference type="SUPFAM" id="SSF55729">
    <property type="entry name" value="Acyl-CoA N-acyltransferases (Nat)"/>
    <property type="match status" value="2"/>
</dbReference>
<keyword evidence="1" id="KW-0808">Transferase</keyword>
<evidence type="ECO:0000313" key="4">
    <source>
        <dbReference type="EMBL" id="GEB35174.1"/>
    </source>
</evidence>
<dbReference type="STRING" id="54914.AV540_20375"/>
<dbReference type="Pfam" id="PF13508">
    <property type="entry name" value="Acetyltransf_7"/>
    <property type="match status" value="1"/>
</dbReference>
<dbReference type="PANTHER" id="PTHR43877">
    <property type="entry name" value="AMINOALKYLPHOSPHONATE N-ACETYLTRANSFERASE-RELATED-RELATED"/>
    <property type="match status" value="1"/>
</dbReference>
<dbReference type="Proteomes" id="UP000316882">
    <property type="component" value="Unassembled WGS sequence"/>
</dbReference>
<reference evidence="4 5" key="1">
    <citation type="submission" date="2019-06" db="EMBL/GenBank/DDBJ databases">
        <title>Whole genome shotgun sequence of Brevibacillus parabrevis NBRC 12334.</title>
        <authorList>
            <person name="Hosoyama A."/>
            <person name="Uohara A."/>
            <person name="Ohji S."/>
            <person name="Ichikawa N."/>
        </authorList>
    </citation>
    <scope>NUCLEOTIDE SEQUENCE [LARGE SCALE GENOMIC DNA]</scope>
    <source>
        <strain evidence="4 5">NBRC 12334</strain>
    </source>
</reference>
<dbReference type="GO" id="GO:0016747">
    <property type="term" value="F:acyltransferase activity, transferring groups other than amino-acyl groups"/>
    <property type="evidence" value="ECO:0007669"/>
    <property type="project" value="InterPro"/>
</dbReference>
<dbReference type="InterPro" id="IPR050832">
    <property type="entry name" value="Bact_Acetyltransf"/>
</dbReference>
<gene>
    <name evidence="4" type="ORF">BPA01_47540</name>
</gene>
<dbReference type="CDD" id="cd04301">
    <property type="entry name" value="NAT_SF"/>
    <property type="match status" value="2"/>
</dbReference>
<dbReference type="RefSeq" id="WP_122964685.1">
    <property type="nucleotide sequence ID" value="NZ_BJMH01000035.1"/>
</dbReference>
<evidence type="ECO:0000256" key="1">
    <source>
        <dbReference type="ARBA" id="ARBA00022679"/>
    </source>
</evidence>
<dbReference type="Pfam" id="PF00583">
    <property type="entry name" value="Acetyltransf_1"/>
    <property type="match status" value="1"/>
</dbReference>
<proteinExistence type="predicted"/>
<dbReference type="InterPro" id="IPR016181">
    <property type="entry name" value="Acyl_CoA_acyltransferase"/>
</dbReference>
<evidence type="ECO:0000256" key="2">
    <source>
        <dbReference type="ARBA" id="ARBA00023315"/>
    </source>
</evidence>